<dbReference type="GO" id="GO:0003700">
    <property type="term" value="F:DNA-binding transcription factor activity"/>
    <property type="evidence" value="ECO:0007669"/>
    <property type="project" value="TreeGrafter"/>
</dbReference>
<dbReference type="SUPFAM" id="SSF46785">
    <property type="entry name" value="Winged helix' DNA-binding domain"/>
    <property type="match status" value="1"/>
</dbReference>
<dbReference type="PANTHER" id="PTHR24567:SF74">
    <property type="entry name" value="HTH-TYPE TRANSCRIPTIONAL REGULATOR ARCR"/>
    <property type="match status" value="1"/>
</dbReference>
<reference evidence="6 7" key="1">
    <citation type="submission" date="2019-03" db="EMBL/GenBank/DDBJ databases">
        <authorList>
            <person name="Sebastian G."/>
            <person name="Baumann P."/>
            <person name="Ruckert C."/>
            <person name="Kalinowski J."/>
            <person name="Nebel B."/>
            <person name="Takors R."/>
            <person name="Blombach B."/>
        </authorList>
    </citation>
    <scope>NUCLEOTIDE SEQUENCE [LARGE SCALE GENOMIC DNA]</scope>
    <source>
        <strain evidence="6 7">DSM 1084</strain>
    </source>
</reference>
<dbReference type="InterPro" id="IPR036390">
    <property type="entry name" value="WH_DNA-bd_sf"/>
</dbReference>
<dbReference type="InterPro" id="IPR012318">
    <property type="entry name" value="HTH_CRP"/>
</dbReference>
<proteinExistence type="predicted"/>
<dbReference type="PANTHER" id="PTHR24567">
    <property type="entry name" value="CRP FAMILY TRANSCRIPTIONAL REGULATORY PROTEIN"/>
    <property type="match status" value="1"/>
</dbReference>
<dbReference type="Pfam" id="PF00027">
    <property type="entry name" value="cNMP_binding"/>
    <property type="match status" value="1"/>
</dbReference>
<dbReference type="Proteomes" id="UP000293912">
    <property type="component" value="Chromosome"/>
</dbReference>
<dbReference type="InterPro" id="IPR000595">
    <property type="entry name" value="cNMP-bd_dom"/>
</dbReference>
<dbReference type="PROSITE" id="PS50042">
    <property type="entry name" value="CNMP_BINDING_3"/>
    <property type="match status" value="1"/>
</dbReference>
<evidence type="ECO:0000256" key="1">
    <source>
        <dbReference type="ARBA" id="ARBA00023015"/>
    </source>
</evidence>
<organism evidence="6 7">
    <name type="scientific">Hydrogenophaga pseudoflava</name>
    <name type="common">Pseudomonas carboxydoflava</name>
    <dbReference type="NCBI Taxonomy" id="47421"/>
    <lineage>
        <taxon>Bacteria</taxon>
        <taxon>Pseudomonadati</taxon>
        <taxon>Pseudomonadota</taxon>
        <taxon>Betaproteobacteria</taxon>
        <taxon>Burkholderiales</taxon>
        <taxon>Comamonadaceae</taxon>
        <taxon>Hydrogenophaga</taxon>
    </lineage>
</organism>
<dbReference type="SUPFAM" id="SSF51206">
    <property type="entry name" value="cAMP-binding domain-like"/>
    <property type="match status" value="1"/>
</dbReference>
<feature type="domain" description="Cyclic nucleotide-binding" evidence="4">
    <location>
        <begin position="20"/>
        <end position="119"/>
    </location>
</feature>
<dbReference type="InterPro" id="IPR050397">
    <property type="entry name" value="Env_Response_Regulators"/>
</dbReference>
<dbReference type="SMART" id="SM00100">
    <property type="entry name" value="cNMP"/>
    <property type="match status" value="1"/>
</dbReference>
<keyword evidence="6" id="KW-0675">Receptor</keyword>
<evidence type="ECO:0000259" key="5">
    <source>
        <dbReference type="PROSITE" id="PS51063"/>
    </source>
</evidence>
<dbReference type="GO" id="GO:0003677">
    <property type="term" value="F:DNA binding"/>
    <property type="evidence" value="ECO:0007669"/>
    <property type="project" value="UniProtKB-KW"/>
</dbReference>
<dbReference type="CDD" id="cd00038">
    <property type="entry name" value="CAP_ED"/>
    <property type="match status" value="1"/>
</dbReference>
<dbReference type="AlphaFoldDB" id="A0A4V1AC04"/>
<dbReference type="InterPro" id="IPR018490">
    <property type="entry name" value="cNMP-bd_dom_sf"/>
</dbReference>
<dbReference type="PROSITE" id="PS51063">
    <property type="entry name" value="HTH_CRP_2"/>
    <property type="match status" value="1"/>
</dbReference>
<dbReference type="KEGG" id="hpse:HPF_18920"/>
<dbReference type="InterPro" id="IPR036388">
    <property type="entry name" value="WH-like_DNA-bd_sf"/>
</dbReference>
<feature type="domain" description="HTH crp-type" evidence="5">
    <location>
        <begin position="154"/>
        <end position="225"/>
    </location>
</feature>
<dbReference type="GO" id="GO:0005829">
    <property type="term" value="C:cytosol"/>
    <property type="evidence" value="ECO:0007669"/>
    <property type="project" value="TreeGrafter"/>
</dbReference>
<accession>A0A4V1AC04</accession>
<keyword evidence="3" id="KW-0804">Transcription</keyword>
<evidence type="ECO:0000313" key="7">
    <source>
        <dbReference type="Proteomes" id="UP000293912"/>
    </source>
</evidence>
<evidence type="ECO:0000256" key="2">
    <source>
        <dbReference type="ARBA" id="ARBA00023125"/>
    </source>
</evidence>
<gene>
    <name evidence="6" type="primary">crp8</name>
    <name evidence="6" type="ORF">HPF_18920</name>
</gene>
<dbReference type="PROSITE" id="PS50096">
    <property type="entry name" value="IQ"/>
    <property type="match status" value="1"/>
</dbReference>
<dbReference type="InterPro" id="IPR014710">
    <property type="entry name" value="RmlC-like_jellyroll"/>
</dbReference>
<dbReference type="RefSeq" id="WP_066153272.1">
    <property type="nucleotide sequence ID" value="NZ_CP037867.1"/>
</dbReference>
<name>A0A4V1AC04_HYDPS</name>
<dbReference type="SMART" id="SM00419">
    <property type="entry name" value="HTH_CRP"/>
    <property type="match status" value="1"/>
</dbReference>
<dbReference type="Gene3D" id="1.10.10.10">
    <property type="entry name" value="Winged helix-like DNA-binding domain superfamily/Winged helix DNA-binding domain"/>
    <property type="match status" value="1"/>
</dbReference>
<keyword evidence="2" id="KW-0238">DNA-binding</keyword>
<dbReference type="EMBL" id="CP037867">
    <property type="protein sequence ID" value="QBM29773.1"/>
    <property type="molecule type" value="Genomic_DNA"/>
</dbReference>
<evidence type="ECO:0000313" key="6">
    <source>
        <dbReference type="EMBL" id="QBM29773.1"/>
    </source>
</evidence>
<keyword evidence="1" id="KW-0805">Transcription regulation</keyword>
<dbReference type="Gene3D" id="2.60.120.10">
    <property type="entry name" value="Jelly Rolls"/>
    <property type="match status" value="1"/>
</dbReference>
<sequence length="239" mass="25965">MPASTPAPPGLHTALASDEWFSACDPALQAELLRLARMRHLVPGEPLFARGGEADGLCAVVAGALRIGALNAEGHNALLAYLEPYQWFGEISLIDGRPRTHDAVADGPTQVLVVPREALLAWLDTHPAMWRELARLACRKLRVLFIAVEELAQLPLEERVWRRLQLVARGYGSRDAPRRRIRLSQELLAQMLGVSRQSINKALKALEAGGRLRLHYGEIELPAPSENPGSPAPAGPAAG</sequence>
<protein>
    <submittedName>
        <fullName evidence="6">cAMP receptor protein</fullName>
    </submittedName>
</protein>
<dbReference type="Pfam" id="PF13545">
    <property type="entry name" value="HTH_Crp_2"/>
    <property type="match status" value="1"/>
</dbReference>
<evidence type="ECO:0000259" key="4">
    <source>
        <dbReference type="PROSITE" id="PS50042"/>
    </source>
</evidence>
<keyword evidence="7" id="KW-1185">Reference proteome</keyword>
<evidence type="ECO:0000256" key="3">
    <source>
        <dbReference type="ARBA" id="ARBA00023163"/>
    </source>
</evidence>